<reference evidence="2" key="1">
    <citation type="journal article" date="2020" name="Nature">
        <title>Giant virus diversity and host interactions through global metagenomics.</title>
        <authorList>
            <person name="Schulz F."/>
            <person name="Roux S."/>
            <person name="Paez-Espino D."/>
            <person name="Jungbluth S."/>
            <person name="Walsh D.A."/>
            <person name="Denef V.J."/>
            <person name="McMahon K.D."/>
            <person name="Konstantinidis K.T."/>
            <person name="Eloe-Fadrosh E.A."/>
            <person name="Kyrpides N.C."/>
            <person name="Woyke T."/>
        </authorList>
    </citation>
    <scope>NUCLEOTIDE SEQUENCE</scope>
    <source>
        <strain evidence="2">GVMAG-M-3300009180-1</strain>
    </source>
</reference>
<name>A0A6C0F1K4_9ZZZZ</name>
<feature type="transmembrane region" description="Helical" evidence="1">
    <location>
        <begin position="123"/>
        <end position="140"/>
    </location>
</feature>
<accession>A0A6C0F1K4</accession>
<feature type="transmembrane region" description="Helical" evidence="1">
    <location>
        <begin position="66"/>
        <end position="87"/>
    </location>
</feature>
<proteinExistence type="predicted"/>
<organism evidence="2">
    <name type="scientific">viral metagenome</name>
    <dbReference type="NCBI Taxonomy" id="1070528"/>
    <lineage>
        <taxon>unclassified sequences</taxon>
        <taxon>metagenomes</taxon>
        <taxon>organismal metagenomes</taxon>
    </lineage>
</organism>
<evidence type="ECO:0000313" key="2">
    <source>
        <dbReference type="EMBL" id="QHT35254.1"/>
    </source>
</evidence>
<keyword evidence="1" id="KW-1133">Transmembrane helix</keyword>
<keyword evidence="1" id="KW-0472">Membrane</keyword>
<protein>
    <submittedName>
        <fullName evidence="2">Uncharacterized protein</fullName>
    </submittedName>
</protein>
<feature type="transmembrane region" description="Helical" evidence="1">
    <location>
        <begin position="27"/>
        <end position="46"/>
    </location>
</feature>
<keyword evidence="1" id="KW-0812">Transmembrane</keyword>
<dbReference type="EMBL" id="MN739015">
    <property type="protein sequence ID" value="QHT35254.1"/>
    <property type="molecule type" value="Genomic_DNA"/>
</dbReference>
<evidence type="ECO:0000256" key="1">
    <source>
        <dbReference type="SAM" id="Phobius"/>
    </source>
</evidence>
<feature type="transmembrane region" description="Helical" evidence="1">
    <location>
        <begin position="99"/>
        <end position="117"/>
    </location>
</feature>
<sequence>MSNIIENLIVHRMGAEEVIEKSDFMKIMIKALHYLNAPIMFLFLFKQDILPGKYLYEPLPPNEINFFHRIWMVVLIAFIPSFLLGFNYKNKKKVQIRRYTNSICVWILMFAVLVLLYSKPYINTRYVLIFLLVASILIYSKPPGLSL</sequence>
<dbReference type="AlphaFoldDB" id="A0A6C0F1K4"/>